<evidence type="ECO:0000313" key="5">
    <source>
        <dbReference type="Proteomes" id="UP001500665"/>
    </source>
</evidence>
<keyword evidence="5" id="KW-1185">Reference proteome</keyword>
<dbReference type="EMBL" id="BAAAHH010000005">
    <property type="protein sequence ID" value="GAA0944767.1"/>
    <property type="molecule type" value="Genomic_DNA"/>
</dbReference>
<gene>
    <name evidence="4" type="ORF">GCM10009550_17970</name>
</gene>
<keyword evidence="2" id="KW-0560">Oxidoreductase</keyword>
<evidence type="ECO:0000313" key="4">
    <source>
        <dbReference type="EMBL" id="GAA0944767.1"/>
    </source>
</evidence>
<dbReference type="SUPFAM" id="SSF51735">
    <property type="entry name" value="NAD(P)-binding Rossmann-fold domains"/>
    <property type="match status" value="1"/>
</dbReference>
<dbReference type="Pfam" id="PF00106">
    <property type="entry name" value="adh_short"/>
    <property type="match status" value="1"/>
</dbReference>
<dbReference type="RefSeq" id="WP_344238740.1">
    <property type="nucleotide sequence ID" value="NZ_BAAAHH010000005.1"/>
</dbReference>
<sequence>MEFHGKVAVITGGSTGIGRATAHALAERGMKIVLVSRRADRLDATAQELAAQGHTVLAIPADVADASDMQRAARTTADRFGRLDLAFLNAGIADGGSLLDLDIEAWKQTIDTNLYGLLNGIKAFLPALRDTPGASLLATSSGAGVHGVSYRTAAYAAAKNAQATVMESLYGQLKDAGIDLHLGVVLPPLTRTNLAGDDLSYWERIEHNLAKAGLPPAVVEPEQFAQVIIEGIINRSFWIHTTEDQAHRLCDGRTAGTERRTAALLNARTHAMLNDGTPDDYLW</sequence>
<reference evidence="5" key="1">
    <citation type="journal article" date="2019" name="Int. J. Syst. Evol. Microbiol.">
        <title>The Global Catalogue of Microorganisms (GCM) 10K type strain sequencing project: providing services to taxonomists for standard genome sequencing and annotation.</title>
        <authorList>
            <consortium name="The Broad Institute Genomics Platform"/>
            <consortium name="The Broad Institute Genome Sequencing Center for Infectious Disease"/>
            <person name="Wu L."/>
            <person name="Ma J."/>
        </authorList>
    </citation>
    <scope>NUCLEOTIDE SEQUENCE [LARGE SCALE GENOMIC DNA]</scope>
    <source>
        <strain evidence="5">JCM 10696</strain>
    </source>
</reference>
<evidence type="ECO:0000256" key="1">
    <source>
        <dbReference type="ARBA" id="ARBA00006484"/>
    </source>
</evidence>
<dbReference type="SMART" id="SM00822">
    <property type="entry name" value="PKS_KR"/>
    <property type="match status" value="1"/>
</dbReference>
<organism evidence="4 5">
    <name type="scientific">Actinocorallia libanotica</name>
    <dbReference type="NCBI Taxonomy" id="46162"/>
    <lineage>
        <taxon>Bacteria</taxon>
        <taxon>Bacillati</taxon>
        <taxon>Actinomycetota</taxon>
        <taxon>Actinomycetes</taxon>
        <taxon>Streptosporangiales</taxon>
        <taxon>Thermomonosporaceae</taxon>
        <taxon>Actinocorallia</taxon>
    </lineage>
</organism>
<dbReference type="PANTHER" id="PTHR44196:SF1">
    <property type="entry name" value="DEHYDROGENASE_REDUCTASE SDR FAMILY MEMBER 7B"/>
    <property type="match status" value="1"/>
</dbReference>
<proteinExistence type="inferred from homology"/>
<dbReference type="InterPro" id="IPR002347">
    <property type="entry name" value="SDR_fam"/>
</dbReference>
<evidence type="ECO:0000259" key="3">
    <source>
        <dbReference type="SMART" id="SM00822"/>
    </source>
</evidence>
<protein>
    <submittedName>
        <fullName evidence="4">SDR family oxidoreductase</fullName>
    </submittedName>
</protein>
<dbReference type="InterPro" id="IPR036291">
    <property type="entry name" value="NAD(P)-bd_dom_sf"/>
</dbReference>
<dbReference type="Proteomes" id="UP001500665">
    <property type="component" value="Unassembled WGS sequence"/>
</dbReference>
<comment type="similarity">
    <text evidence="1">Belongs to the short-chain dehydrogenases/reductases (SDR) family.</text>
</comment>
<accession>A0ABP4B6L7</accession>
<name>A0ABP4B6L7_9ACTN</name>
<dbReference type="Gene3D" id="3.40.50.720">
    <property type="entry name" value="NAD(P)-binding Rossmann-like Domain"/>
    <property type="match status" value="1"/>
</dbReference>
<feature type="domain" description="Ketoreductase" evidence="3">
    <location>
        <begin position="6"/>
        <end position="188"/>
    </location>
</feature>
<dbReference type="PRINTS" id="PR00081">
    <property type="entry name" value="GDHRDH"/>
</dbReference>
<evidence type="ECO:0000256" key="2">
    <source>
        <dbReference type="ARBA" id="ARBA00023002"/>
    </source>
</evidence>
<comment type="caution">
    <text evidence="4">The sequence shown here is derived from an EMBL/GenBank/DDBJ whole genome shotgun (WGS) entry which is preliminary data.</text>
</comment>
<dbReference type="PANTHER" id="PTHR44196">
    <property type="entry name" value="DEHYDROGENASE/REDUCTASE SDR FAMILY MEMBER 7B"/>
    <property type="match status" value="1"/>
</dbReference>
<dbReference type="InterPro" id="IPR057326">
    <property type="entry name" value="KR_dom"/>
</dbReference>